<dbReference type="GO" id="GO:0009277">
    <property type="term" value="C:fungal-type cell wall"/>
    <property type="evidence" value="ECO:0007669"/>
    <property type="project" value="InterPro"/>
</dbReference>
<feature type="region of interest" description="Disordered" evidence="2">
    <location>
        <begin position="1"/>
        <end position="31"/>
    </location>
</feature>
<keyword evidence="4" id="KW-1185">Reference proteome</keyword>
<dbReference type="Proteomes" id="UP000566819">
    <property type="component" value="Unassembled WGS sequence"/>
</dbReference>
<feature type="region of interest" description="Disordered" evidence="2">
    <location>
        <begin position="460"/>
        <end position="538"/>
    </location>
</feature>
<dbReference type="InterPro" id="IPR001338">
    <property type="entry name" value="Class_I_Hydrophobin"/>
</dbReference>
<feature type="compositionally biased region" description="Polar residues" evidence="2">
    <location>
        <begin position="205"/>
        <end position="218"/>
    </location>
</feature>
<comment type="caution">
    <text evidence="3">The sequence shown here is derived from an EMBL/GenBank/DDBJ whole genome shotgun (WGS) entry which is preliminary data.</text>
</comment>
<dbReference type="GO" id="GO:0005199">
    <property type="term" value="F:structural constituent of cell wall"/>
    <property type="evidence" value="ECO:0007669"/>
    <property type="project" value="InterPro"/>
</dbReference>
<gene>
    <name evidence="3" type="ORF">G7Y89_g12194</name>
</gene>
<organism evidence="3 4">
    <name type="scientific">Cudoniella acicularis</name>
    <dbReference type="NCBI Taxonomy" id="354080"/>
    <lineage>
        <taxon>Eukaryota</taxon>
        <taxon>Fungi</taxon>
        <taxon>Dikarya</taxon>
        <taxon>Ascomycota</taxon>
        <taxon>Pezizomycotina</taxon>
        <taxon>Leotiomycetes</taxon>
        <taxon>Helotiales</taxon>
        <taxon>Tricladiaceae</taxon>
        <taxon>Cudoniella</taxon>
    </lineage>
</organism>
<accession>A0A8H4RBP5</accession>
<evidence type="ECO:0000313" key="4">
    <source>
        <dbReference type="Proteomes" id="UP000566819"/>
    </source>
</evidence>
<dbReference type="EMBL" id="JAAMPI010001253">
    <property type="protein sequence ID" value="KAF4625968.1"/>
    <property type="molecule type" value="Genomic_DNA"/>
</dbReference>
<evidence type="ECO:0000256" key="2">
    <source>
        <dbReference type="SAM" id="MobiDB-lite"/>
    </source>
</evidence>
<sequence>MAPPFVEANSLSEITQLASNPPKYPRNPTERKRNPLTLYIARVPGSRDVILTTLKPQLKNVTVQDVASSLYYLHLNTEDDARLLAEDQAIPGNEGSATASETAPMQTPLARKPLPENARPSLEISSRTDRRFVRQESPTRPVPVGTKVQGMNNMQDTIPLKTSVPRRPLGPRPPVSESAAGRKPLPGVENRPSRSGQGSVFDVNASGQAIKTPTSQHLNSEKTNKMESPNNTFSITIIRRDPSSGAQWNVGSIYGHPTREGSQDQGSRGSSRSKKNYFDMSINLPTPGYTKFRSLHTPNHPDDGFVAETPQNLSSNSNGFERQLYMEGSGFWSRSSMQHRRTLSDMSDQNVTARGRSYSSGSTIGNSKTVTNEPPERDSSEKGYLFLSPWGGRCKFSTGSGGRTLRCKHTIPSQGSAVVSELRFNLPSVAVFSSSSSSAAAVGSKETVKDSKLFSIAKFGHRRKKPSVDNNGPPLPPRLHPTSYAAMYPSDGEEPPAVPPKLNPVLSPESSDEADSYARSSFQSLRGSTAPDSYADDRRLDMSIGQEKAGGGNKGKRAKLGKLIIDDEGFKMLDLVVSANMAIWWSRTADPVCNSQAGNPACCNQKIEQQDAPDIFKTLLSILGLQGVTGATAIGMSCTSLVGIVGSVSTCSGGNVVCCQESQVANSFSPGVLGVLDGVNILNNFCPVIAV</sequence>
<dbReference type="AlphaFoldDB" id="A0A8H4RBP5"/>
<dbReference type="CDD" id="cd23507">
    <property type="entry name" value="hydrophobin_I"/>
    <property type="match status" value="1"/>
</dbReference>
<reference evidence="3 4" key="1">
    <citation type="submission" date="2020-03" db="EMBL/GenBank/DDBJ databases">
        <title>Draft Genome Sequence of Cudoniella acicularis.</title>
        <authorList>
            <person name="Buettner E."/>
            <person name="Kellner H."/>
        </authorList>
    </citation>
    <scope>NUCLEOTIDE SEQUENCE [LARGE SCALE GENOMIC DNA]</scope>
    <source>
        <strain evidence="3 4">DSM 108380</strain>
    </source>
</reference>
<dbReference type="OrthoDB" id="5426191at2759"/>
<feature type="compositionally biased region" description="Polar residues" evidence="2">
    <location>
        <begin position="344"/>
        <end position="372"/>
    </location>
</feature>
<proteinExistence type="predicted"/>
<name>A0A8H4RBP5_9HELO</name>
<feature type="region of interest" description="Disordered" evidence="2">
    <location>
        <begin position="343"/>
        <end position="380"/>
    </location>
</feature>
<protein>
    <recommendedName>
        <fullName evidence="5">Hydrophobin</fullName>
    </recommendedName>
</protein>
<keyword evidence="1" id="KW-1015">Disulfide bond</keyword>
<feature type="compositionally biased region" description="Polar residues" evidence="2">
    <location>
        <begin position="95"/>
        <end position="105"/>
    </location>
</feature>
<feature type="region of interest" description="Disordered" evidence="2">
    <location>
        <begin position="92"/>
        <end position="230"/>
    </location>
</feature>
<feature type="compositionally biased region" description="Polar residues" evidence="2">
    <location>
        <begin position="9"/>
        <end position="19"/>
    </location>
</feature>
<dbReference type="Pfam" id="PF01185">
    <property type="entry name" value="Hydrophobin"/>
    <property type="match status" value="1"/>
</dbReference>
<evidence type="ECO:0000313" key="3">
    <source>
        <dbReference type="EMBL" id="KAF4625968.1"/>
    </source>
</evidence>
<feature type="compositionally biased region" description="Polar residues" evidence="2">
    <location>
        <begin position="518"/>
        <end position="531"/>
    </location>
</feature>
<evidence type="ECO:0000256" key="1">
    <source>
        <dbReference type="ARBA" id="ARBA00023157"/>
    </source>
</evidence>
<evidence type="ECO:0008006" key="5">
    <source>
        <dbReference type="Google" id="ProtNLM"/>
    </source>
</evidence>
<feature type="region of interest" description="Disordered" evidence="2">
    <location>
        <begin position="248"/>
        <end position="276"/>
    </location>
</feature>